<keyword evidence="2" id="KW-1185">Reference proteome</keyword>
<comment type="caution">
    <text evidence="1">The sequence shown here is derived from an EMBL/GenBank/DDBJ whole genome shotgun (WGS) entry which is preliminary data.</text>
</comment>
<reference evidence="2" key="1">
    <citation type="submission" date="2024-07" db="EMBL/GenBank/DDBJ databases">
        <title>Two chromosome-level genome assemblies of Korean endemic species Abeliophyllum distichum and Forsythia ovata (Oleaceae).</title>
        <authorList>
            <person name="Jang H."/>
        </authorList>
    </citation>
    <scope>NUCLEOTIDE SEQUENCE [LARGE SCALE GENOMIC DNA]</scope>
</reference>
<dbReference type="EMBL" id="JBFOLJ010000045">
    <property type="protein sequence ID" value="KAL2457038.1"/>
    <property type="molecule type" value="Genomic_DNA"/>
</dbReference>
<evidence type="ECO:0000313" key="1">
    <source>
        <dbReference type="EMBL" id="KAL2457038.1"/>
    </source>
</evidence>
<accession>A0ABD1NZJ3</accession>
<organism evidence="1 2">
    <name type="scientific">Forsythia ovata</name>
    <dbReference type="NCBI Taxonomy" id="205694"/>
    <lineage>
        <taxon>Eukaryota</taxon>
        <taxon>Viridiplantae</taxon>
        <taxon>Streptophyta</taxon>
        <taxon>Embryophyta</taxon>
        <taxon>Tracheophyta</taxon>
        <taxon>Spermatophyta</taxon>
        <taxon>Magnoliopsida</taxon>
        <taxon>eudicotyledons</taxon>
        <taxon>Gunneridae</taxon>
        <taxon>Pentapetalae</taxon>
        <taxon>asterids</taxon>
        <taxon>lamiids</taxon>
        <taxon>Lamiales</taxon>
        <taxon>Oleaceae</taxon>
        <taxon>Forsythieae</taxon>
        <taxon>Forsythia</taxon>
    </lineage>
</organism>
<evidence type="ECO:0000313" key="2">
    <source>
        <dbReference type="Proteomes" id="UP001604277"/>
    </source>
</evidence>
<name>A0ABD1NZJ3_9LAMI</name>
<dbReference type="Proteomes" id="UP001604277">
    <property type="component" value="Unassembled WGS sequence"/>
</dbReference>
<dbReference type="AlphaFoldDB" id="A0ABD1NZJ3"/>
<sequence length="104" mass="11389">MGKKGENQNGLVSGRFLTRMAPASSQDFVLAGTPGQSLMDRQLLALTRDDREKSRLVQRRPASTPLGWAACLTSFPRLYSLLAYPGPLRESSWFGSSVIALTEC</sequence>
<protein>
    <submittedName>
        <fullName evidence="1">Uncharacterized protein</fullName>
    </submittedName>
</protein>
<proteinExistence type="predicted"/>
<gene>
    <name evidence="1" type="ORF">Fot_56449</name>
</gene>